<keyword evidence="4" id="KW-1185">Reference proteome</keyword>
<organism evidence="3 4">
    <name type="scientific">Zingiber officinale</name>
    <name type="common">Ginger</name>
    <name type="synonym">Amomum zingiber</name>
    <dbReference type="NCBI Taxonomy" id="94328"/>
    <lineage>
        <taxon>Eukaryota</taxon>
        <taxon>Viridiplantae</taxon>
        <taxon>Streptophyta</taxon>
        <taxon>Embryophyta</taxon>
        <taxon>Tracheophyta</taxon>
        <taxon>Spermatophyta</taxon>
        <taxon>Magnoliopsida</taxon>
        <taxon>Liliopsida</taxon>
        <taxon>Zingiberales</taxon>
        <taxon>Zingiberaceae</taxon>
        <taxon>Zingiber</taxon>
    </lineage>
</organism>
<feature type="domain" description="Subtilisin-like protease fibronectin type-III" evidence="2">
    <location>
        <begin position="141"/>
        <end position="241"/>
    </location>
</feature>
<evidence type="ECO:0000313" key="3">
    <source>
        <dbReference type="EMBL" id="KAG6523077.1"/>
    </source>
</evidence>
<reference evidence="3 4" key="1">
    <citation type="submission" date="2020-08" db="EMBL/GenBank/DDBJ databases">
        <title>Plant Genome Project.</title>
        <authorList>
            <person name="Zhang R.-G."/>
        </authorList>
    </citation>
    <scope>NUCLEOTIDE SEQUENCE [LARGE SCALE GENOMIC DNA]</scope>
    <source>
        <tissue evidence="3">Rhizome</tissue>
    </source>
</reference>
<accession>A0A8J5HFC2</accession>
<sequence length="245" mass="26285">MSTHTPWLLFLLLVVFSNPLVASPSSSASRYIIQVEEPTEPLSEGSLKSGKVIPGESLDQPSNFPESYLPLYYSTESPSCDMDPLDDSQRGSIWVCEVELGGLLRVAAFAKSRGARALISISSKTEGATISIRKMDFPGVVLTIQEAPKGRTEAKVTRTVTNVGPAKSSYTVSVSISKTAVSTTVTPTKLTFTELNEQKSFTVSAKWGAGRPPTSGNQLVEGKLTWTSDDGKYVVTSPFVVSALE</sequence>
<comment type="caution">
    <text evidence="3">The sequence shown here is derived from an EMBL/GenBank/DDBJ whole genome shotgun (WGS) entry which is preliminary data.</text>
</comment>
<dbReference type="AlphaFoldDB" id="A0A8J5HFC2"/>
<keyword evidence="1" id="KW-0732">Signal</keyword>
<feature type="signal peptide" evidence="1">
    <location>
        <begin position="1"/>
        <end position="22"/>
    </location>
</feature>
<dbReference type="Proteomes" id="UP000734854">
    <property type="component" value="Unassembled WGS sequence"/>
</dbReference>
<evidence type="ECO:0000313" key="4">
    <source>
        <dbReference type="Proteomes" id="UP000734854"/>
    </source>
</evidence>
<name>A0A8J5HFC2_ZINOF</name>
<evidence type="ECO:0000259" key="2">
    <source>
        <dbReference type="Pfam" id="PF17766"/>
    </source>
</evidence>
<dbReference type="Pfam" id="PF17766">
    <property type="entry name" value="fn3_6"/>
    <property type="match status" value="1"/>
</dbReference>
<feature type="chain" id="PRO_5035322274" description="Subtilisin-like protease fibronectin type-III domain-containing protein" evidence="1">
    <location>
        <begin position="23"/>
        <end position="245"/>
    </location>
</feature>
<dbReference type="CDD" id="cd02120">
    <property type="entry name" value="PA_subtilisin_like"/>
    <property type="match status" value="1"/>
</dbReference>
<dbReference type="InterPro" id="IPR041469">
    <property type="entry name" value="Subtilisin-like_FN3"/>
</dbReference>
<dbReference type="Gene3D" id="2.60.40.2310">
    <property type="match status" value="1"/>
</dbReference>
<gene>
    <name evidence="3" type="ORF">ZIOFF_012930</name>
</gene>
<dbReference type="EMBL" id="JACMSC010000004">
    <property type="protein sequence ID" value="KAG6523077.1"/>
    <property type="molecule type" value="Genomic_DNA"/>
</dbReference>
<proteinExistence type="predicted"/>
<protein>
    <recommendedName>
        <fullName evidence="2">Subtilisin-like protease fibronectin type-III domain-containing protein</fullName>
    </recommendedName>
</protein>
<evidence type="ECO:0000256" key="1">
    <source>
        <dbReference type="SAM" id="SignalP"/>
    </source>
</evidence>